<dbReference type="PANTHER" id="PTHR35504:SF1">
    <property type="entry name" value="PROTEIN EMBRYONIC FLOWER 1"/>
    <property type="match status" value="1"/>
</dbReference>
<dbReference type="GO" id="GO:0045892">
    <property type="term" value="P:negative regulation of DNA-templated transcription"/>
    <property type="evidence" value="ECO:0007669"/>
    <property type="project" value="InterPro"/>
</dbReference>
<dbReference type="AlphaFoldDB" id="A0A5J5A778"/>
<feature type="compositionally biased region" description="Basic residues" evidence="1">
    <location>
        <begin position="488"/>
        <end position="504"/>
    </location>
</feature>
<organism evidence="2 3">
    <name type="scientific">Nyssa sinensis</name>
    <dbReference type="NCBI Taxonomy" id="561372"/>
    <lineage>
        <taxon>Eukaryota</taxon>
        <taxon>Viridiplantae</taxon>
        <taxon>Streptophyta</taxon>
        <taxon>Embryophyta</taxon>
        <taxon>Tracheophyta</taxon>
        <taxon>Spermatophyta</taxon>
        <taxon>Magnoliopsida</taxon>
        <taxon>eudicotyledons</taxon>
        <taxon>Gunneridae</taxon>
        <taxon>Pentapetalae</taxon>
        <taxon>asterids</taxon>
        <taxon>Cornales</taxon>
        <taxon>Nyssaceae</taxon>
        <taxon>Nyssa</taxon>
    </lineage>
</organism>
<protein>
    <recommendedName>
        <fullName evidence="4">Protein EMBRYONIC FLOWER 1</fullName>
    </recommendedName>
</protein>
<proteinExistence type="predicted"/>
<reference evidence="2 3" key="1">
    <citation type="submission" date="2019-09" db="EMBL/GenBank/DDBJ databases">
        <title>A chromosome-level genome assembly of the Chinese tupelo Nyssa sinensis.</title>
        <authorList>
            <person name="Yang X."/>
            <person name="Kang M."/>
            <person name="Yang Y."/>
            <person name="Xiong H."/>
            <person name="Wang M."/>
            <person name="Zhang Z."/>
            <person name="Wang Z."/>
            <person name="Wu H."/>
            <person name="Ma T."/>
            <person name="Liu J."/>
            <person name="Xi Z."/>
        </authorList>
    </citation>
    <scope>NUCLEOTIDE SEQUENCE [LARGE SCALE GENOMIC DNA]</scope>
    <source>
        <strain evidence="2">J267</strain>
        <tissue evidence="2">Leaf</tissue>
    </source>
</reference>
<name>A0A5J5A778_9ASTE</name>
<dbReference type="GO" id="GO:0048367">
    <property type="term" value="P:shoot system development"/>
    <property type="evidence" value="ECO:0007669"/>
    <property type="project" value="InterPro"/>
</dbReference>
<evidence type="ECO:0000256" key="1">
    <source>
        <dbReference type="SAM" id="MobiDB-lite"/>
    </source>
</evidence>
<sequence>MGREINAIELEVDSFDLILDRKQVHSISMERSIVVNENHQRSNSTPVSKSLGSLIKIDSISIDLSSAMDKNDPGKCDHFSIRGYVAEMRKKDWRICLPFALDDNNKSEKQTSVLPPLHVAKFRWWRCQNCLREIGDTSAAESHGDAVMVLSDVRQASKMDNFEGRTADFNTYANVNTDEHCFSSCRYKKEMKSENGNSTAAIGCENGSEDDGNRKLCNPTCDVTKFNPLLLEEKRTDGTVLKSQGNGLVEYCEPNCGSHEIAIIVPAIETLNCMGRSSAEICQKGELASAYDQQRNVLTACKTAEVVGKIDEAVDPVKDQRTRLPSLELEDCDIVSSESDEILAGNSPHDRHHVLTSRKARKVRLLTELLGAKRNAENNQIRTEGAPTNAMMPCASPGLHALSAHQNQVPVEGNLTKGFRGIKRKTKMPRDEDWKPVEMSRPNNVTKKVRVFKGDAETTNTSIEIADSASEEDASAVVLKTDRKGHWTNHRINRNPTRGRKKNKETKVGDGYSPLVPWRGVVSGKNQIEIGDADKCGAAADMPKSAHGAFTGRGQQLYLESYLSPEQTERNLSFCKMKNKMPQVEDGQKYLSLKRNSMLGEGSIRRKDVEIMQTRPEGVKFQWVHDASAKNGLDLSLNSYMAIQRKDINYFTRIDGGVDPLMPQQKGITREEHWRGKDVMHVGETSCPHKSGPDTSFDRGLLCDLNETITHRTSFLREMQNCDPLVNDGSFSLRQKMDFSDSRNNEGNH</sequence>
<dbReference type="InterPro" id="IPR034583">
    <property type="entry name" value="EMF1"/>
</dbReference>
<dbReference type="Proteomes" id="UP000325577">
    <property type="component" value="Linkage Group LG3"/>
</dbReference>
<dbReference type="PANTHER" id="PTHR35504">
    <property type="entry name" value="PROTEIN EMBRYONIC FLOWER 1"/>
    <property type="match status" value="1"/>
</dbReference>
<feature type="region of interest" description="Disordered" evidence="1">
    <location>
        <begin position="488"/>
        <end position="512"/>
    </location>
</feature>
<keyword evidence="3" id="KW-1185">Reference proteome</keyword>
<evidence type="ECO:0000313" key="2">
    <source>
        <dbReference type="EMBL" id="KAA8525281.1"/>
    </source>
</evidence>
<dbReference type="GO" id="GO:0009910">
    <property type="term" value="P:negative regulation of flower development"/>
    <property type="evidence" value="ECO:0007669"/>
    <property type="project" value="InterPro"/>
</dbReference>
<gene>
    <name evidence="2" type="ORF">F0562_007136</name>
</gene>
<dbReference type="EMBL" id="CM018046">
    <property type="protein sequence ID" value="KAA8525281.1"/>
    <property type="molecule type" value="Genomic_DNA"/>
</dbReference>
<evidence type="ECO:0008006" key="4">
    <source>
        <dbReference type="Google" id="ProtNLM"/>
    </source>
</evidence>
<evidence type="ECO:0000313" key="3">
    <source>
        <dbReference type="Proteomes" id="UP000325577"/>
    </source>
</evidence>
<dbReference type="OrthoDB" id="754229at2759"/>
<accession>A0A5J5A778</accession>